<proteinExistence type="inferred from homology"/>
<comment type="similarity">
    <text evidence="2">Belongs to the SusD family.</text>
</comment>
<name>A0A1H7RRM0_9SPHI</name>
<accession>A0A1H7RRM0</accession>
<dbReference type="InterPro" id="IPR033985">
    <property type="entry name" value="SusD-like_N"/>
</dbReference>
<evidence type="ECO:0000259" key="6">
    <source>
        <dbReference type="Pfam" id="PF07980"/>
    </source>
</evidence>
<dbReference type="Proteomes" id="UP000198916">
    <property type="component" value="Unassembled WGS sequence"/>
</dbReference>
<dbReference type="STRING" id="332977.SAMN05421740_107269"/>
<evidence type="ECO:0000256" key="1">
    <source>
        <dbReference type="ARBA" id="ARBA00004442"/>
    </source>
</evidence>
<comment type="subcellular location">
    <subcellularLocation>
        <location evidence="1">Cell outer membrane</location>
    </subcellularLocation>
</comment>
<dbReference type="Gene3D" id="1.25.40.390">
    <property type="match status" value="1"/>
</dbReference>
<feature type="domain" description="SusD-like N-terminal" evidence="7">
    <location>
        <begin position="21"/>
        <end position="227"/>
    </location>
</feature>
<dbReference type="Pfam" id="PF07980">
    <property type="entry name" value="SusD_RagB"/>
    <property type="match status" value="1"/>
</dbReference>
<keyword evidence="4" id="KW-0472">Membrane</keyword>
<dbReference type="EMBL" id="FNZR01000007">
    <property type="protein sequence ID" value="SEL62862.1"/>
    <property type="molecule type" value="Genomic_DNA"/>
</dbReference>
<keyword evidence="5" id="KW-0998">Cell outer membrane</keyword>
<reference evidence="9" key="1">
    <citation type="submission" date="2016-10" db="EMBL/GenBank/DDBJ databases">
        <authorList>
            <person name="Varghese N."/>
            <person name="Submissions S."/>
        </authorList>
    </citation>
    <scope>NUCLEOTIDE SEQUENCE [LARGE SCALE GENOMIC DNA]</scope>
    <source>
        <strain evidence="9">Jip14</strain>
    </source>
</reference>
<feature type="domain" description="RagB/SusD" evidence="6">
    <location>
        <begin position="321"/>
        <end position="461"/>
    </location>
</feature>
<evidence type="ECO:0000313" key="9">
    <source>
        <dbReference type="Proteomes" id="UP000198916"/>
    </source>
</evidence>
<evidence type="ECO:0000313" key="8">
    <source>
        <dbReference type="EMBL" id="SEL62862.1"/>
    </source>
</evidence>
<evidence type="ECO:0000256" key="2">
    <source>
        <dbReference type="ARBA" id="ARBA00006275"/>
    </source>
</evidence>
<sequence>MRNLVIICVGLFTLSGCDSLLDLEPVSQISSNQAFSSLNSAEGVINGMYNNLQTPYMWRVQVISDVASDMSQQTDSWDALIAADQFNWSVDNSEVEDLYTSFYRCIDVANNIIANVPSMDISQATKDDMIGQAYWVRGLAYFDLARLFGGYPNVYGQLGAVIVLTPSSGVTDEDLRPRSTLSETYAQAEADLLQALQLLPESRSSNVLSKAKATKPAARALLARYYLYNQQWDLAEQYASDAIAGRPLDVPFASIFTTENSEESLFELQFNNTDGMGLRGWYFPSSLGGRGGTSLHSATYQIVIADEDDVRSQFLAQHPVNQTYYVTKWSDPQNGSNFQLLRLAEQYLIRAEARAEQNDLEGALADLNAVRTRAGVESIGGGGQEAVLAAILDERRLEFVGEGQRWFDVIRRGLGLSVFTNIVRTTGSQPSYSLTDPGRQVLPIPSVERTANPNIAQNEAYQ</sequence>
<organism evidence="8 9">
    <name type="scientific">Parapedobacter koreensis</name>
    <dbReference type="NCBI Taxonomy" id="332977"/>
    <lineage>
        <taxon>Bacteria</taxon>
        <taxon>Pseudomonadati</taxon>
        <taxon>Bacteroidota</taxon>
        <taxon>Sphingobacteriia</taxon>
        <taxon>Sphingobacteriales</taxon>
        <taxon>Sphingobacteriaceae</taxon>
        <taxon>Parapedobacter</taxon>
    </lineage>
</organism>
<dbReference type="OrthoDB" id="621570at2"/>
<dbReference type="RefSeq" id="WP_143053914.1">
    <property type="nucleotide sequence ID" value="NZ_FNZR01000007.1"/>
</dbReference>
<dbReference type="CDD" id="cd08977">
    <property type="entry name" value="SusD"/>
    <property type="match status" value="1"/>
</dbReference>
<protein>
    <submittedName>
        <fullName evidence="8">SusD family protein</fullName>
    </submittedName>
</protein>
<keyword evidence="3" id="KW-0732">Signal</keyword>
<dbReference type="GO" id="GO:0009279">
    <property type="term" value="C:cell outer membrane"/>
    <property type="evidence" value="ECO:0007669"/>
    <property type="project" value="UniProtKB-SubCell"/>
</dbReference>
<gene>
    <name evidence="8" type="ORF">SAMN05421740_107269</name>
</gene>
<evidence type="ECO:0000256" key="5">
    <source>
        <dbReference type="ARBA" id="ARBA00023237"/>
    </source>
</evidence>
<dbReference type="InterPro" id="IPR011990">
    <property type="entry name" value="TPR-like_helical_dom_sf"/>
</dbReference>
<dbReference type="InterPro" id="IPR012944">
    <property type="entry name" value="SusD_RagB_dom"/>
</dbReference>
<keyword evidence="9" id="KW-1185">Reference proteome</keyword>
<dbReference type="SUPFAM" id="SSF48452">
    <property type="entry name" value="TPR-like"/>
    <property type="match status" value="1"/>
</dbReference>
<dbReference type="Pfam" id="PF14322">
    <property type="entry name" value="SusD-like_3"/>
    <property type="match status" value="1"/>
</dbReference>
<evidence type="ECO:0000256" key="3">
    <source>
        <dbReference type="ARBA" id="ARBA00022729"/>
    </source>
</evidence>
<dbReference type="AlphaFoldDB" id="A0A1H7RRM0"/>
<dbReference type="PROSITE" id="PS51257">
    <property type="entry name" value="PROKAR_LIPOPROTEIN"/>
    <property type="match status" value="1"/>
</dbReference>
<evidence type="ECO:0000259" key="7">
    <source>
        <dbReference type="Pfam" id="PF14322"/>
    </source>
</evidence>
<evidence type="ECO:0000256" key="4">
    <source>
        <dbReference type="ARBA" id="ARBA00023136"/>
    </source>
</evidence>